<proteinExistence type="inferred from homology"/>
<comment type="subcellular location">
    <subcellularLocation>
        <location evidence="5">Cytoplasm</location>
    </subcellularLocation>
    <text evidence="5">Associated with two foci at the outer edges of the nucleoid region in young cells, and at four foci within both cell halves in older cells.</text>
</comment>
<keyword evidence="3 5" id="KW-0159">Chromosome partition</keyword>
<sequence length="190" mass="21652">MFKQERLGILEGLLFAVGDEGVSLEQLEYVIDVNEVEVKSLILDLKDRYKQVCSGIDIIEVAGVYKMTTKKDHAIYLKRLIQNPNQRGLSNAALEVLAIVAYRQPITRHEIENIRGASSDNVLRKLLTFSLIEEAGRLEGPGRPILFRTTDDFLDYFGIKTLEELPELPFVSPDFNLEEEEDLFNFSEES</sequence>
<dbReference type="NCBIfam" id="TIGR00281">
    <property type="entry name" value="SMC-Scp complex subunit ScpB"/>
    <property type="match status" value="1"/>
</dbReference>
<dbReference type="RefSeq" id="WP_006784539.1">
    <property type="nucleotide sequence ID" value="NZ_CAUWFM010000022.1"/>
</dbReference>
<dbReference type="GO" id="GO:0005737">
    <property type="term" value="C:cytoplasm"/>
    <property type="evidence" value="ECO:0007669"/>
    <property type="project" value="UniProtKB-SubCell"/>
</dbReference>
<comment type="subunit">
    <text evidence="5">Homodimer. Homodimerization may be required to stabilize the binding of ScpA to the Smc head domains. Component of a cohesin-like complex composed of ScpA, ScpB and the Smc homodimer, in which ScpA and ScpB bind to the head domain of Smc. The presence of the three proteins is required for the association of the complex with DNA.</text>
</comment>
<dbReference type="EMBL" id="WMQE01000001">
    <property type="protein sequence ID" value="MTK19849.1"/>
    <property type="molecule type" value="Genomic_DNA"/>
</dbReference>
<evidence type="ECO:0000256" key="5">
    <source>
        <dbReference type="HAMAP-Rule" id="MF_01804"/>
    </source>
</evidence>
<keyword evidence="4 5" id="KW-0131">Cell cycle</keyword>
<dbReference type="HAMAP" id="MF_01804">
    <property type="entry name" value="ScpB"/>
    <property type="match status" value="1"/>
</dbReference>
<organism evidence="6 7">
    <name type="scientific">Turicibacter sanguinis</name>
    <dbReference type="NCBI Taxonomy" id="154288"/>
    <lineage>
        <taxon>Bacteria</taxon>
        <taxon>Bacillati</taxon>
        <taxon>Bacillota</taxon>
        <taxon>Erysipelotrichia</taxon>
        <taxon>Erysipelotrichales</taxon>
        <taxon>Turicibacteraceae</taxon>
        <taxon>Turicibacter</taxon>
    </lineage>
</organism>
<name>A0A173QXJ8_9FIRM</name>
<dbReference type="GO" id="GO:0051301">
    <property type="term" value="P:cell division"/>
    <property type="evidence" value="ECO:0007669"/>
    <property type="project" value="UniProtKB-KW"/>
</dbReference>
<reference evidence="6 7" key="1">
    <citation type="journal article" date="2019" name="Nat. Med.">
        <title>A library of human gut bacterial isolates paired with longitudinal multiomics data enables mechanistic microbiome research.</title>
        <authorList>
            <person name="Poyet M."/>
            <person name="Groussin M."/>
            <person name="Gibbons S.M."/>
            <person name="Avila-Pacheco J."/>
            <person name="Jiang X."/>
            <person name="Kearney S.M."/>
            <person name="Perrotta A.R."/>
            <person name="Berdy B."/>
            <person name="Zhao S."/>
            <person name="Lieberman T.D."/>
            <person name="Swanson P.K."/>
            <person name="Smith M."/>
            <person name="Roesemann S."/>
            <person name="Alexander J.E."/>
            <person name="Rich S.A."/>
            <person name="Livny J."/>
            <person name="Vlamakis H."/>
            <person name="Clish C."/>
            <person name="Bullock K."/>
            <person name="Deik A."/>
            <person name="Scott J."/>
            <person name="Pierce K.A."/>
            <person name="Xavier R.J."/>
            <person name="Alm E.J."/>
        </authorList>
    </citation>
    <scope>NUCLEOTIDE SEQUENCE [LARGE SCALE GENOMIC DNA]</scope>
    <source>
        <strain evidence="6 7">BIOML-A198</strain>
    </source>
</reference>
<keyword evidence="2 5" id="KW-0132">Cell division</keyword>
<dbReference type="InterPro" id="IPR005234">
    <property type="entry name" value="ScpB_csome_segregation"/>
</dbReference>
<dbReference type="PIRSF" id="PIRSF019345">
    <property type="entry name" value="ScpB"/>
    <property type="match status" value="1"/>
</dbReference>
<dbReference type="PANTHER" id="PTHR34298">
    <property type="entry name" value="SEGREGATION AND CONDENSATION PROTEIN B"/>
    <property type="match status" value="1"/>
</dbReference>
<keyword evidence="1 5" id="KW-0963">Cytoplasm</keyword>
<dbReference type="Proteomes" id="UP000487649">
    <property type="component" value="Unassembled WGS sequence"/>
</dbReference>
<evidence type="ECO:0000256" key="2">
    <source>
        <dbReference type="ARBA" id="ARBA00022618"/>
    </source>
</evidence>
<dbReference type="GO" id="GO:0006260">
    <property type="term" value="P:DNA replication"/>
    <property type="evidence" value="ECO:0007669"/>
    <property type="project" value="UniProtKB-UniRule"/>
</dbReference>
<evidence type="ECO:0000313" key="6">
    <source>
        <dbReference type="EMBL" id="MTK19849.1"/>
    </source>
</evidence>
<dbReference type="AlphaFoldDB" id="A0A173QXJ8"/>
<dbReference type="OrthoDB" id="9806226at2"/>
<dbReference type="SUPFAM" id="SSF46785">
    <property type="entry name" value="Winged helix' DNA-binding domain"/>
    <property type="match status" value="2"/>
</dbReference>
<dbReference type="InterPro" id="IPR036390">
    <property type="entry name" value="WH_DNA-bd_sf"/>
</dbReference>
<evidence type="ECO:0000256" key="4">
    <source>
        <dbReference type="ARBA" id="ARBA00023306"/>
    </source>
</evidence>
<dbReference type="PANTHER" id="PTHR34298:SF2">
    <property type="entry name" value="SEGREGATION AND CONDENSATION PROTEIN B"/>
    <property type="match status" value="1"/>
</dbReference>
<comment type="caution">
    <text evidence="6">The sequence shown here is derived from an EMBL/GenBank/DDBJ whole genome shotgun (WGS) entry which is preliminary data.</text>
</comment>
<comment type="similarity">
    <text evidence="5">Belongs to the ScpB family.</text>
</comment>
<evidence type="ECO:0000256" key="1">
    <source>
        <dbReference type="ARBA" id="ARBA00022490"/>
    </source>
</evidence>
<evidence type="ECO:0000256" key="3">
    <source>
        <dbReference type="ARBA" id="ARBA00022829"/>
    </source>
</evidence>
<dbReference type="GO" id="GO:0051304">
    <property type="term" value="P:chromosome separation"/>
    <property type="evidence" value="ECO:0007669"/>
    <property type="project" value="InterPro"/>
</dbReference>
<gene>
    <name evidence="5 6" type="primary">scpB</name>
    <name evidence="6" type="ORF">GMA92_00155</name>
</gene>
<evidence type="ECO:0000313" key="7">
    <source>
        <dbReference type="Proteomes" id="UP000487649"/>
    </source>
</evidence>
<dbReference type="GeneID" id="60060128"/>
<accession>A0A173QXJ8</accession>
<dbReference type="InterPro" id="IPR036388">
    <property type="entry name" value="WH-like_DNA-bd_sf"/>
</dbReference>
<dbReference type="Gene3D" id="1.10.10.10">
    <property type="entry name" value="Winged helix-like DNA-binding domain superfamily/Winged helix DNA-binding domain"/>
    <property type="match status" value="2"/>
</dbReference>
<comment type="function">
    <text evidence="5">Participates in chromosomal partition during cell division. May act via the formation of a condensin-like complex containing Smc and ScpA that pull DNA away from mid-cell into both cell halves.</text>
</comment>
<protein>
    <recommendedName>
        <fullName evidence="5">Segregation and condensation protein B</fullName>
    </recommendedName>
</protein>
<dbReference type="Pfam" id="PF04079">
    <property type="entry name" value="SMC_ScpB"/>
    <property type="match status" value="1"/>
</dbReference>